<feature type="domain" description="Major facilitator superfamily (MFS) profile" evidence="7">
    <location>
        <begin position="72"/>
        <end position="451"/>
    </location>
</feature>
<protein>
    <submittedName>
        <fullName evidence="8">Multidrug-efflux transporter protein</fullName>
    </submittedName>
</protein>
<evidence type="ECO:0000256" key="1">
    <source>
        <dbReference type="ARBA" id="ARBA00004651"/>
    </source>
</evidence>
<feature type="region of interest" description="Disordered" evidence="5">
    <location>
        <begin position="1"/>
        <end position="44"/>
    </location>
</feature>
<keyword evidence="4 6" id="KW-0472">Membrane</keyword>
<dbReference type="Proteomes" id="UP000195981">
    <property type="component" value="Unassembled WGS sequence"/>
</dbReference>
<feature type="transmembrane region" description="Helical" evidence="6">
    <location>
        <begin position="226"/>
        <end position="245"/>
    </location>
</feature>
<name>A0A1X6WVW8_9MICO</name>
<feature type="transmembrane region" description="Helical" evidence="6">
    <location>
        <begin position="308"/>
        <end position="330"/>
    </location>
</feature>
<feature type="transmembrane region" description="Helical" evidence="6">
    <location>
        <begin position="266"/>
        <end position="288"/>
    </location>
</feature>
<dbReference type="InterPro" id="IPR036259">
    <property type="entry name" value="MFS_trans_sf"/>
</dbReference>
<feature type="transmembrane region" description="Helical" evidence="6">
    <location>
        <begin position="168"/>
        <end position="189"/>
    </location>
</feature>
<feature type="transmembrane region" description="Helical" evidence="6">
    <location>
        <begin position="73"/>
        <end position="97"/>
    </location>
</feature>
<feature type="transmembrane region" description="Helical" evidence="6">
    <location>
        <begin position="362"/>
        <end position="383"/>
    </location>
</feature>
<dbReference type="Gene3D" id="1.20.1250.20">
    <property type="entry name" value="MFS general substrate transporter like domains"/>
    <property type="match status" value="1"/>
</dbReference>
<keyword evidence="3 6" id="KW-1133">Transmembrane helix</keyword>
<evidence type="ECO:0000259" key="7">
    <source>
        <dbReference type="PROSITE" id="PS50850"/>
    </source>
</evidence>
<evidence type="ECO:0000313" key="9">
    <source>
        <dbReference type="Proteomes" id="UP000195981"/>
    </source>
</evidence>
<feature type="transmembrane region" description="Helical" evidence="6">
    <location>
        <begin position="201"/>
        <end position="220"/>
    </location>
</feature>
<dbReference type="SUPFAM" id="SSF103473">
    <property type="entry name" value="MFS general substrate transporter"/>
    <property type="match status" value="1"/>
</dbReference>
<dbReference type="PANTHER" id="PTHR43683">
    <property type="entry name" value="MULTIDRUG EFFLUX PROTEIN YFMO"/>
    <property type="match status" value="1"/>
</dbReference>
<dbReference type="Pfam" id="PF07690">
    <property type="entry name" value="MFS_1"/>
    <property type="match status" value="1"/>
</dbReference>
<dbReference type="GO" id="GO:0022857">
    <property type="term" value="F:transmembrane transporter activity"/>
    <property type="evidence" value="ECO:0007669"/>
    <property type="project" value="InterPro"/>
</dbReference>
<dbReference type="CDD" id="cd17474">
    <property type="entry name" value="MFS_YfmO_like"/>
    <property type="match status" value="1"/>
</dbReference>
<dbReference type="EMBL" id="FWFG01000035">
    <property type="protein sequence ID" value="SLM89606.1"/>
    <property type="molecule type" value="Genomic_DNA"/>
</dbReference>
<evidence type="ECO:0000256" key="4">
    <source>
        <dbReference type="ARBA" id="ARBA00023136"/>
    </source>
</evidence>
<sequence>MSTASTAPADTPTSAAGDSPMGPSGTGSTTTGASPSTQAASAAATNAPAADASAAATHGRPSMAAAFHQPRSVWAIAFAATVSFMGIGLVDPILPAISEELHASPTQAMLLFTSYLFITAIAMLFTSWIASRMGTRTTLLVGLALIIVFAGLAAAGTSVDEIIALRGGWGLGNALFISTALAAIVGASAGSSAGAIMLYETALGIGMAFGPLLGGLLGSWTWRAPFAGTAVLMALGFIAIMALLPRSAAKPAPVEPTAALRALGDPALRTLACTAVFYNFSFFTLLAYSPFPLSAAAAAHGRELGAMGIGWVFFGWGLGLALTSVVGAPILTRALGLVRTLVATMAGLIAVMLLMAALQSSLAAMVVVIIAGGLLQGIMNTALTETVMEATALPRSVASSAYSGVRFFGGAVSAAVAGPIAAALGAPVPYLVAALAIAVGIVILLTGRGTLHRVTRPHLSAEEEATAITSGDEV</sequence>
<dbReference type="InterPro" id="IPR001958">
    <property type="entry name" value="Tet-R_TetA/multi-R_MdtG-like"/>
</dbReference>
<dbReference type="InterPro" id="IPR020846">
    <property type="entry name" value="MFS_dom"/>
</dbReference>
<dbReference type="InterPro" id="IPR053200">
    <property type="entry name" value="YfmO-like"/>
</dbReference>
<dbReference type="PROSITE" id="PS50850">
    <property type="entry name" value="MFS"/>
    <property type="match status" value="1"/>
</dbReference>
<evidence type="ECO:0000256" key="6">
    <source>
        <dbReference type="SAM" id="Phobius"/>
    </source>
</evidence>
<evidence type="ECO:0000256" key="5">
    <source>
        <dbReference type="SAM" id="MobiDB-lite"/>
    </source>
</evidence>
<dbReference type="GO" id="GO:0005886">
    <property type="term" value="C:plasma membrane"/>
    <property type="evidence" value="ECO:0007669"/>
    <property type="project" value="UniProtKB-SubCell"/>
</dbReference>
<gene>
    <name evidence="8" type="ORF">FM110_03860</name>
</gene>
<evidence type="ECO:0000313" key="8">
    <source>
        <dbReference type="EMBL" id="SLM89606.1"/>
    </source>
</evidence>
<dbReference type="PRINTS" id="PR01035">
    <property type="entry name" value="TCRTETA"/>
</dbReference>
<keyword evidence="9" id="KW-1185">Reference proteome</keyword>
<feature type="transmembrane region" description="Helical" evidence="6">
    <location>
        <begin position="137"/>
        <end position="156"/>
    </location>
</feature>
<feature type="transmembrane region" description="Helical" evidence="6">
    <location>
        <begin position="109"/>
        <end position="130"/>
    </location>
</feature>
<organism evidence="8 9">
    <name type="scientific">Brachybacterium nesterenkovii</name>
    <dbReference type="NCBI Taxonomy" id="47847"/>
    <lineage>
        <taxon>Bacteria</taxon>
        <taxon>Bacillati</taxon>
        <taxon>Actinomycetota</taxon>
        <taxon>Actinomycetes</taxon>
        <taxon>Micrococcales</taxon>
        <taxon>Dermabacteraceae</taxon>
        <taxon>Brachybacterium</taxon>
    </lineage>
</organism>
<evidence type="ECO:0000256" key="2">
    <source>
        <dbReference type="ARBA" id="ARBA00022692"/>
    </source>
</evidence>
<evidence type="ECO:0000256" key="3">
    <source>
        <dbReference type="ARBA" id="ARBA00022989"/>
    </source>
</evidence>
<proteinExistence type="predicted"/>
<dbReference type="InterPro" id="IPR011701">
    <property type="entry name" value="MFS"/>
</dbReference>
<comment type="subcellular location">
    <subcellularLocation>
        <location evidence="1">Cell membrane</location>
        <topology evidence="1">Multi-pass membrane protein</topology>
    </subcellularLocation>
</comment>
<dbReference type="PANTHER" id="PTHR43683:SF1">
    <property type="entry name" value="MULTIDRUG EFFLUX PROTEIN YFMO"/>
    <property type="match status" value="1"/>
</dbReference>
<feature type="transmembrane region" description="Helical" evidence="6">
    <location>
        <begin position="404"/>
        <end position="424"/>
    </location>
</feature>
<accession>A0A1X6WVW8</accession>
<feature type="transmembrane region" description="Helical" evidence="6">
    <location>
        <begin position="430"/>
        <end position="447"/>
    </location>
</feature>
<keyword evidence="2 6" id="KW-0812">Transmembrane</keyword>
<dbReference type="AlphaFoldDB" id="A0A1X6WVW8"/>
<feature type="transmembrane region" description="Helical" evidence="6">
    <location>
        <begin position="337"/>
        <end position="356"/>
    </location>
</feature>
<reference evidence="8 9" key="1">
    <citation type="submission" date="2017-02" db="EMBL/GenBank/DDBJ databases">
        <authorList>
            <person name="Peterson S.W."/>
        </authorList>
    </citation>
    <scope>NUCLEOTIDE SEQUENCE [LARGE SCALE GENOMIC DNA]</scope>
    <source>
        <strain evidence="8 9">CIP104813</strain>
    </source>
</reference>